<reference evidence="5 6" key="1">
    <citation type="submission" date="2023-11" db="EMBL/GenBank/DDBJ databases">
        <title>Halocaridina rubra genome assembly.</title>
        <authorList>
            <person name="Smith C."/>
        </authorList>
    </citation>
    <scope>NUCLEOTIDE SEQUENCE [LARGE SCALE GENOMIC DNA]</scope>
    <source>
        <strain evidence="5">EP-1</strain>
        <tissue evidence="5">Whole</tissue>
    </source>
</reference>
<evidence type="ECO:0000256" key="3">
    <source>
        <dbReference type="SAM" id="SignalP"/>
    </source>
</evidence>
<evidence type="ECO:0000313" key="5">
    <source>
        <dbReference type="EMBL" id="KAK7079727.1"/>
    </source>
</evidence>
<dbReference type="Gene3D" id="3.40.390.10">
    <property type="entry name" value="Collagenase (Catalytic Domain)"/>
    <property type="match status" value="1"/>
</dbReference>
<comment type="caution">
    <text evidence="5">The sequence shown here is derived from an EMBL/GenBank/DDBJ whole genome shotgun (WGS) entry which is preliminary data.</text>
</comment>
<keyword evidence="3" id="KW-0732">Signal</keyword>
<dbReference type="InterPro" id="IPR024079">
    <property type="entry name" value="MetalloPept_cat_dom_sf"/>
</dbReference>
<accession>A0AAN8XAM0</accession>
<feature type="domain" description="Peptidase M12A" evidence="4">
    <location>
        <begin position="92"/>
        <end position="166"/>
    </location>
</feature>
<name>A0AAN8XAM0_HALRR</name>
<dbReference type="EMBL" id="JAXCGZ010006489">
    <property type="protein sequence ID" value="KAK7079727.1"/>
    <property type="molecule type" value="Genomic_DNA"/>
</dbReference>
<dbReference type="Proteomes" id="UP001381693">
    <property type="component" value="Unassembled WGS sequence"/>
</dbReference>
<evidence type="ECO:0000256" key="1">
    <source>
        <dbReference type="ARBA" id="ARBA00001947"/>
    </source>
</evidence>
<dbReference type="InterPro" id="IPR001506">
    <property type="entry name" value="Peptidase_M12A"/>
</dbReference>
<feature type="chain" id="PRO_5042938226" description="Peptidase M12A domain-containing protein" evidence="3">
    <location>
        <begin position="21"/>
        <end position="166"/>
    </location>
</feature>
<dbReference type="PROSITE" id="PS51864">
    <property type="entry name" value="ASTACIN"/>
    <property type="match status" value="1"/>
</dbReference>
<evidence type="ECO:0000313" key="6">
    <source>
        <dbReference type="Proteomes" id="UP001381693"/>
    </source>
</evidence>
<dbReference type="GO" id="GO:0006508">
    <property type="term" value="P:proteolysis"/>
    <property type="evidence" value="ECO:0007669"/>
    <property type="project" value="InterPro"/>
</dbReference>
<feature type="signal peptide" evidence="3">
    <location>
        <begin position="1"/>
        <end position="20"/>
    </location>
</feature>
<protein>
    <recommendedName>
        <fullName evidence="4">Peptidase M12A domain-containing protein</fullName>
    </recommendedName>
</protein>
<dbReference type="GO" id="GO:0004222">
    <property type="term" value="F:metalloendopeptidase activity"/>
    <property type="evidence" value="ECO:0007669"/>
    <property type="project" value="InterPro"/>
</dbReference>
<gene>
    <name evidence="5" type="ORF">SK128_027725</name>
</gene>
<comment type="caution">
    <text evidence="2">Lacks conserved residue(s) required for the propagation of feature annotation.</text>
</comment>
<dbReference type="SUPFAM" id="SSF55486">
    <property type="entry name" value="Metalloproteases ('zincins'), catalytic domain"/>
    <property type="match status" value="1"/>
</dbReference>
<dbReference type="AlphaFoldDB" id="A0AAN8XAM0"/>
<proteinExistence type="predicted"/>
<comment type="cofactor">
    <cofactor evidence="1">
        <name>Zn(2+)</name>
        <dbReference type="ChEBI" id="CHEBI:29105"/>
    </cofactor>
</comment>
<evidence type="ECO:0000259" key="4">
    <source>
        <dbReference type="PROSITE" id="PS51864"/>
    </source>
</evidence>
<dbReference type="Pfam" id="PF01400">
    <property type="entry name" value="Astacin"/>
    <property type="match status" value="1"/>
</dbReference>
<evidence type="ECO:0000256" key="2">
    <source>
        <dbReference type="PROSITE-ProRule" id="PRU01211"/>
    </source>
</evidence>
<organism evidence="5 6">
    <name type="scientific">Halocaridina rubra</name>
    <name type="common">Hawaiian red shrimp</name>
    <dbReference type="NCBI Taxonomy" id="373956"/>
    <lineage>
        <taxon>Eukaryota</taxon>
        <taxon>Metazoa</taxon>
        <taxon>Ecdysozoa</taxon>
        <taxon>Arthropoda</taxon>
        <taxon>Crustacea</taxon>
        <taxon>Multicrustacea</taxon>
        <taxon>Malacostraca</taxon>
        <taxon>Eumalacostraca</taxon>
        <taxon>Eucarida</taxon>
        <taxon>Decapoda</taxon>
        <taxon>Pleocyemata</taxon>
        <taxon>Caridea</taxon>
        <taxon>Atyoidea</taxon>
        <taxon>Atyidae</taxon>
        <taxon>Halocaridina</taxon>
    </lineage>
</organism>
<keyword evidence="6" id="KW-1185">Reference proteome</keyword>
<sequence>MWLKLGMVAALVACVGQSWGRSLNLIPRPIQPIFKAYEVKRLQYPHIPDYVFKNILDYEPNAQEKLLQDHQDPEVTPGFYQGDMAGLGPNYQAHIRVGLKWEVFPERKWQNGTVPYVISHLYRPHEWNVIDTAIATLNFLTCINFVPWDGTVNDYLLIWPMKSPAG</sequence>